<proteinExistence type="predicted"/>
<dbReference type="OrthoDB" id="9795268at2"/>
<dbReference type="PANTHER" id="PTHR42895:SF1">
    <property type="entry name" value="IRON-SULFUR CLUSTER PROTEIN"/>
    <property type="match status" value="1"/>
</dbReference>
<dbReference type="InterPro" id="IPR052911">
    <property type="entry name" value="Corrinoid_activation_enz"/>
</dbReference>
<sequence length="152" mass="16595">MKNLACGCPGSQVRTVEKKDNNDNTQTGRIGSELRQWPTQLHLVPPSAPYLQNAHLLIAADCAPFAYAEFHRDFIKGKVLVNACPKLDDTSPYVDKLAAMISQNDIQSVTVTIMEVPCCGGLRMFAQQAIAQSGKDVPLEIVVIGVDGERRN</sequence>
<name>A0A1M6LW60_MALRU</name>
<dbReference type="EMBL" id="FQZT01000015">
    <property type="protein sequence ID" value="SHJ75439.1"/>
    <property type="molecule type" value="Genomic_DNA"/>
</dbReference>
<reference evidence="1 2" key="1">
    <citation type="submission" date="2016-11" db="EMBL/GenBank/DDBJ databases">
        <authorList>
            <person name="Jaros S."/>
            <person name="Januszkiewicz K."/>
            <person name="Wedrychowicz H."/>
        </authorList>
    </citation>
    <scope>NUCLEOTIDE SEQUENCE [LARGE SCALE GENOMIC DNA]</scope>
    <source>
        <strain evidence="1 2">DSM 5091</strain>
    </source>
</reference>
<dbReference type="STRING" id="1122189.SAMN02745165_03082"/>
<evidence type="ECO:0008006" key="3">
    <source>
        <dbReference type="Google" id="ProtNLM"/>
    </source>
</evidence>
<dbReference type="RefSeq" id="WP_072909633.1">
    <property type="nucleotide sequence ID" value="NZ_FQZT01000015.1"/>
</dbReference>
<dbReference type="PANTHER" id="PTHR42895">
    <property type="entry name" value="IRON-SULFUR CLUSTER-BINDING PROTEIN-RELATED"/>
    <property type="match status" value="1"/>
</dbReference>
<accession>A0A1M6LW60</accession>
<evidence type="ECO:0000313" key="2">
    <source>
        <dbReference type="Proteomes" id="UP000184171"/>
    </source>
</evidence>
<dbReference type="Proteomes" id="UP000184171">
    <property type="component" value="Unassembled WGS sequence"/>
</dbReference>
<dbReference type="AlphaFoldDB" id="A0A1M6LW60"/>
<protein>
    <recommendedName>
        <fullName evidence="3">Iron-sulfur cluster-binding oxidoreductase</fullName>
    </recommendedName>
</protein>
<evidence type="ECO:0000313" key="1">
    <source>
        <dbReference type="EMBL" id="SHJ75439.1"/>
    </source>
</evidence>
<keyword evidence="2" id="KW-1185">Reference proteome</keyword>
<organism evidence="1 2">
    <name type="scientific">Malonomonas rubra DSM 5091</name>
    <dbReference type="NCBI Taxonomy" id="1122189"/>
    <lineage>
        <taxon>Bacteria</taxon>
        <taxon>Pseudomonadati</taxon>
        <taxon>Thermodesulfobacteriota</taxon>
        <taxon>Desulfuromonadia</taxon>
        <taxon>Desulfuromonadales</taxon>
        <taxon>Geopsychrobacteraceae</taxon>
        <taxon>Malonomonas</taxon>
    </lineage>
</organism>
<gene>
    <name evidence="1" type="ORF">SAMN02745165_03082</name>
</gene>